<feature type="chain" id="PRO_5007620567" description="Purine nucleoside phosphorylase" evidence="1">
    <location>
        <begin position="23"/>
        <end position="83"/>
    </location>
</feature>
<protein>
    <recommendedName>
        <fullName evidence="4">Purine nucleoside phosphorylase</fullName>
    </recommendedName>
</protein>
<dbReference type="Pfam" id="PF13663">
    <property type="entry name" value="DUF4148"/>
    <property type="match status" value="1"/>
</dbReference>
<dbReference type="Proteomes" id="UP000071859">
    <property type="component" value="Unassembled WGS sequence"/>
</dbReference>
<organism evidence="2 3">
    <name type="scientific">Caballeronia calidae</name>
    <dbReference type="NCBI Taxonomy" id="1777139"/>
    <lineage>
        <taxon>Bacteria</taxon>
        <taxon>Pseudomonadati</taxon>
        <taxon>Pseudomonadota</taxon>
        <taxon>Betaproteobacteria</taxon>
        <taxon>Burkholderiales</taxon>
        <taxon>Burkholderiaceae</taxon>
        <taxon>Caballeronia</taxon>
    </lineage>
</organism>
<evidence type="ECO:0000256" key="1">
    <source>
        <dbReference type="SAM" id="SignalP"/>
    </source>
</evidence>
<dbReference type="RefSeq" id="WP_062603940.1">
    <property type="nucleotide sequence ID" value="NZ_FCOX02000005.1"/>
</dbReference>
<evidence type="ECO:0000313" key="3">
    <source>
        <dbReference type="Proteomes" id="UP000071859"/>
    </source>
</evidence>
<feature type="signal peptide" evidence="1">
    <location>
        <begin position="1"/>
        <end position="22"/>
    </location>
</feature>
<proteinExistence type="predicted"/>
<evidence type="ECO:0008006" key="4">
    <source>
        <dbReference type="Google" id="ProtNLM"/>
    </source>
</evidence>
<name>A0A158AGX7_9BURK</name>
<dbReference type="AlphaFoldDB" id="A0A158AGX7"/>
<sequence length="83" mass="9156">MTSIPRFILGALTLCCAVSALAQPQVQTSDPNAPKTRAQVKQEFLQWRAAGYDPNDWLNYPENAQRASRIVAQRQASGDTSVH</sequence>
<dbReference type="OrthoDB" id="9132791at2"/>
<dbReference type="InterPro" id="IPR025421">
    <property type="entry name" value="DUF4148"/>
</dbReference>
<keyword evidence="1" id="KW-0732">Signal</keyword>
<keyword evidence="3" id="KW-1185">Reference proteome</keyword>
<gene>
    <name evidence="2" type="ORF">AWB78_01644</name>
</gene>
<comment type="caution">
    <text evidence="2">The sequence shown here is derived from an EMBL/GenBank/DDBJ whole genome shotgun (WGS) entry which is preliminary data.</text>
</comment>
<accession>A0A158AGX7</accession>
<evidence type="ECO:0000313" key="2">
    <source>
        <dbReference type="EMBL" id="SAK57072.1"/>
    </source>
</evidence>
<reference evidence="2" key="1">
    <citation type="submission" date="2016-01" db="EMBL/GenBank/DDBJ databases">
        <authorList>
            <person name="Peeters C."/>
        </authorList>
    </citation>
    <scope>NUCLEOTIDE SEQUENCE</scope>
    <source>
        <strain evidence="2">LMG 29321</strain>
    </source>
</reference>
<dbReference type="EMBL" id="FCOX02000005">
    <property type="protein sequence ID" value="SAK57072.1"/>
    <property type="molecule type" value="Genomic_DNA"/>
</dbReference>